<organism evidence="2 3">
    <name type="scientific">Paradevosia shaoguanensis</name>
    <dbReference type="NCBI Taxonomy" id="1335043"/>
    <lineage>
        <taxon>Bacteria</taxon>
        <taxon>Pseudomonadati</taxon>
        <taxon>Pseudomonadota</taxon>
        <taxon>Alphaproteobacteria</taxon>
        <taxon>Hyphomicrobiales</taxon>
        <taxon>Devosiaceae</taxon>
        <taxon>Paradevosia</taxon>
    </lineage>
</organism>
<comment type="caution">
    <text evidence="2">The sequence shown here is derived from an EMBL/GenBank/DDBJ whole genome shotgun (WGS) entry which is preliminary data.</text>
</comment>
<feature type="transmembrane region" description="Helical" evidence="1">
    <location>
        <begin position="104"/>
        <end position="122"/>
    </location>
</feature>
<dbReference type="EMBL" id="JALAZD010000001">
    <property type="protein sequence ID" value="MCI0127074.1"/>
    <property type="molecule type" value="Genomic_DNA"/>
</dbReference>
<feature type="transmembrane region" description="Helical" evidence="1">
    <location>
        <begin position="37"/>
        <end position="59"/>
    </location>
</feature>
<protein>
    <submittedName>
        <fullName evidence="2">Uncharacterized protein</fullName>
    </submittedName>
</protein>
<dbReference type="Proteomes" id="UP001156140">
    <property type="component" value="Unassembled WGS sequence"/>
</dbReference>
<evidence type="ECO:0000256" key="1">
    <source>
        <dbReference type="SAM" id="Phobius"/>
    </source>
</evidence>
<dbReference type="RefSeq" id="WP_052015982.1">
    <property type="nucleotide sequence ID" value="NZ_JAKETQ010000001.1"/>
</dbReference>
<evidence type="ECO:0000313" key="3">
    <source>
        <dbReference type="Proteomes" id="UP001156140"/>
    </source>
</evidence>
<keyword evidence="1" id="KW-1133">Transmembrane helix</keyword>
<keyword evidence="1" id="KW-0472">Membrane</keyword>
<sequence>MDYLVAFALVAHIAAAIFWAGTTMVQARIGNDHALELFRPQMGAATVTVIAGVILWWAYHSGIFYAPELSLAIGALAAIVAGILQIFAYRALKAGQGGFFGGVGVRRASAALMGIAILGMALSRVL</sequence>
<gene>
    <name evidence="2" type="ORF">ML536_09570</name>
</gene>
<reference evidence="2" key="1">
    <citation type="submission" date="2022-03" db="EMBL/GenBank/DDBJ databases">
        <title>The complete genome sequence of a Methyloterrigena soli.</title>
        <authorList>
            <person name="Zi Z."/>
        </authorList>
    </citation>
    <scope>NUCLEOTIDE SEQUENCE</scope>
    <source>
        <strain evidence="2">M48</strain>
    </source>
</reference>
<evidence type="ECO:0000313" key="2">
    <source>
        <dbReference type="EMBL" id="MCI0127074.1"/>
    </source>
</evidence>
<accession>A0AA41QNH5</accession>
<feature type="transmembrane region" description="Helical" evidence="1">
    <location>
        <begin position="71"/>
        <end position="92"/>
    </location>
</feature>
<keyword evidence="1" id="KW-0812">Transmembrane</keyword>
<proteinExistence type="predicted"/>
<dbReference type="AlphaFoldDB" id="A0AA41QNH5"/>
<name>A0AA41QNH5_9HYPH</name>
<keyword evidence="3" id="KW-1185">Reference proteome</keyword>